<feature type="transmembrane region" description="Helical" evidence="6">
    <location>
        <begin position="481"/>
        <end position="500"/>
    </location>
</feature>
<dbReference type="KEGG" id="capn:CBG49_08740"/>
<evidence type="ECO:0000313" key="9">
    <source>
        <dbReference type="EMBL" id="ASF43153.1"/>
    </source>
</evidence>
<evidence type="ECO:0000313" key="10">
    <source>
        <dbReference type="Proteomes" id="UP000197007"/>
    </source>
</evidence>
<evidence type="ECO:0000259" key="7">
    <source>
        <dbReference type="Pfam" id="PF03772"/>
    </source>
</evidence>
<protein>
    <submittedName>
        <fullName evidence="9">Competence protein</fullName>
    </submittedName>
</protein>
<dbReference type="Proteomes" id="UP000197007">
    <property type="component" value="Chromosome"/>
</dbReference>
<feature type="transmembrane region" description="Helical" evidence="6">
    <location>
        <begin position="30"/>
        <end position="49"/>
    </location>
</feature>
<feature type="domain" description="ComEC/Rec2-related protein" evidence="7">
    <location>
        <begin position="233"/>
        <end position="499"/>
    </location>
</feature>
<evidence type="ECO:0000256" key="6">
    <source>
        <dbReference type="SAM" id="Phobius"/>
    </source>
</evidence>
<name>A0A1Z4BPJ1_9FLAO</name>
<keyword evidence="10" id="KW-1185">Reference proteome</keyword>
<sequence>MRFVNIPILTILFGLIGGIAITDIIAPSFLFVISSSLCLLATLTIHYLLATKRYAFRRGIIFHIGLTSVAVGMLITYLHTPTYNPKHYTQKLNTNEYYTLEAEVIEIISQTNYGTTFKANLLTANHNNTEGKILCFFPSKTITDDVNALAPTDRLIFIGKYTPLSPPKNPYQFNYKRYMERKGVFGRVEVIAFSIVKNNTVDFMGDIEKMRSHLTAIINQNFNRESAALLNTLLLGKRSDLDENIYQQYVDAGAVHILAISGLHVGIITAILLLLLQKMPNLRFYRPLRYFILLAGLWTFALMAGASPSVLRATIMFSFVGLGTLIRRKQGRFDALMLSMLFLLLINPYYLYDVGFQLSYAAVFSIMKFYPVMRKWWQPENKYIRWIWSLFLVGLSAQIVVLPISLYYFHQFPILFFVANLVVVPLLQPILIGGIIALCLGSLGILPYPIIFVLEKLITLMNILVAFIAHQEMFIIRNIPFTTPLLLSSLVIVLILIIFVHYRKYKVLVALLVSVLLFQGVLFYHKYQLETTEEMLVFSKYKDKIITIRQGNKLSIYQVDTTSINPMINNYIKNKGISDITLYKMPYILRFKQKNYLLMDSLGVYPKSKQVVIDSVIFLQKPKINLDRMKRDLSLR</sequence>
<comment type="subcellular location">
    <subcellularLocation>
        <location evidence="1">Cell membrane</location>
        <topology evidence="1">Multi-pass membrane protein</topology>
    </subcellularLocation>
</comment>
<dbReference type="PANTHER" id="PTHR30619">
    <property type="entry name" value="DNA INTERNALIZATION/COMPETENCE PROTEIN COMEC/REC2"/>
    <property type="match status" value="1"/>
</dbReference>
<evidence type="ECO:0000256" key="5">
    <source>
        <dbReference type="ARBA" id="ARBA00023136"/>
    </source>
</evidence>
<keyword evidence="4 6" id="KW-1133">Transmembrane helix</keyword>
<feature type="transmembrane region" description="Helical" evidence="6">
    <location>
        <begin position="333"/>
        <end position="352"/>
    </location>
</feature>
<keyword evidence="5 6" id="KW-0472">Membrane</keyword>
<dbReference type="RefSeq" id="WP_088594195.1">
    <property type="nucleotide sequence ID" value="NZ_CP022022.1"/>
</dbReference>
<feature type="transmembrane region" description="Helical" evidence="6">
    <location>
        <begin position="414"/>
        <end position="438"/>
    </location>
</feature>
<dbReference type="Pfam" id="PF13567">
    <property type="entry name" value="DUF4131"/>
    <property type="match status" value="1"/>
</dbReference>
<evidence type="ECO:0000256" key="3">
    <source>
        <dbReference type="ARBA" id="ARBA00022692"/>
    </source>
</evidence>
<dbReference type="GO" id="GO:0005886">
    <property type="term" value="C:plasma membrane"/>
    <property type="evidence" value="ECO:0007669"/>
    <property type="project" value="UniProtKB-SubCell"/>
</dbReference>
<dbReference type="InterPro" id="IPR004477">
    <property type="entry name" value="ComEC_N"/>
</dbReference>
<keyword evidence="3 6" id="KW-0812">Transmembrane</keyword>
<evidence type="ECO:0000256" key="2">
    <source>
        <dbReference type="ARBA" id="ARBA00022475"/>
    </source>
</evidence>
<feature type="transmembrane region" description="Helical" evidence="6">
    <location>
        <begin position="61"/>
        <end position="80"/>
    </location>
</feature>
<dbReference type="InterPro" id="IPR052159">
    <property type="entry name" value="Competence_DNA_uptake"/>
</dbReference>
<feature type="transmembrane region" description="Helical" evidence="6">
    <location>
        <begin position="450"/>
        <end position="469"/>
    </location>
</feature>
<keyword evidence="2" id="KW-1003">Cell membrane</keyword>
<evidence type="ECO:0000256" key="1">
    <source>
        <dbReference type="ARBA" id="ARBA00004651"/>
    </source>
</evidence>
<reference evidence="10" key="1">
    <citation type="submission" date="2017-06" db="EMBL/GenBank/DDBJ databases">
        <title>Complete genome sequence of Capnocytophaga sp. KCOM 1579 (=ChDC OS43) isolated from a human refractory periapical abscess lesion.</title>
        <authorList>
            <person name="Kook J.-K."/>
            <person name="Park S.-N."/>
            <person name="Lim Y.K."/>
            <person name="Roh H."/>
        </authorList>
    </citation>
    <scope>NUCLEOTIDE SEQUENCE [LARGE SCALE GENOMIC DNA]</scope>
    <source>
        <strain evidence="10">ChDC OS43</strain>
    </source>
</reference>
<dbReference type="Pfam" id="PF03772">
    <property type="entry name" value="Competence"/>
    <property type="match status" value="1"/>
</dbReference>
<feature type="transmembrane region" description="Helical" evidence="6">
    <location>
        <begin position="254"/>
        <end position="276"/>
    </location>
</feature>
<organism evidence="9 10">
    <name type="scientific">Capnocytophaga endodontalis</name>
    <dbReference type="NCBI Taxonomy" id="2708117"/>
    <lineage>
        <taxon>Bacteria</taxon>
        <taxon>Pseudomonadati</taxon>
        <taxon>Bacteroidota</taxon>
        <taxon>Flavobacteriia</taxon>
        <taxon>Flavobacteriales</taxon>
        <taxon>Flavobacteriaceae</taxon>
        <taxon>Capnocytophaga</taxon>
    </lineage>
</organism>
<evidence type="ECO:0000256" key="4">
    <source>
        <dbReference type="ARBA" id="ARBA00022989"/>
    </source>
</evidence>
<dbReference type="InterPro" id="IPR025405">
    <property type="entry name" value="DUF4131"/>
</dbReference>
<gene>
    <name evidence="9" type="ORF">CBG49_08740</name>
</gene>
<dbReference type="EMBL" id="CP022022">
    <property type="protein sequence ID" value="ASF43153.1"/>
    <property type="molecule type" value="Genomic_DNA"/>
</dbReference>
<proteinExistence type="predicted"/>
<feature type="domain" description="DUF4131" evidence="8">
    <location>
        <begin position="28"/>
        <end position="190"/>
    </location>
</feature>
<feature type="transmembrane region" description="Helical" evidence="6">
    <location>
        <begin position="507"/>
        <end position="525"/>
    </location>
</feature>
<dbReference type="AlphaFoldDB" id="A0A1Z4BPJ1"/>
<feature type="transmembrane region" description="Helical" evidence="6">
    <location>
        <begin position="386"/>
        <end position="408"/>
    </location>
</feature>
<dbReference type="PANTHER" id="PTHR30619:SF1">
    <property type="entry name" value="RECOMBINATION PROTEIN 2"/>
    <property type="match status" value="1"/>
</dbReference>
<feature type="transmembrane region" description="Helical" evidence="6">
    <location>
        <begin position="288"/>
        <end position="304"/>
    </location>
</feature>
<dbReference type="NCBIfam" id="TIGR00360">
    <property type="entry name" value="ComEC_N-term"/>
    <property type="match status" value="1"/>
</dbReference>
<evidence type="ECO:0000259" key="8">
    <source>
        <dbReference type="Pfam" id="PF13567"/>
    </source>
</evidence>
<accession>A0A1Z4BPJ1</accession>